<reference evidence="2 3" key="1">
    <citation type="submission" date="2018-11" db="EMBL/GenBank/DDBJ databases">
        <authorList>
            <person name="Ye M.-Q."/>
            <person name="Du Z.-J."/>
        </authorList>
    </citation>
    <scope>NUCLEOTIDE SEQUENCE [LARGE SCALE GENOMIC DNA]</scope>
    <source>
        <strain evidence="2 3">U0105</strain>
    </source>
</reference>
<gene>
    <name evidence="2" type="ORF">DRW07_17460</name>
</gene>
<name>A0A3N5XX72_9ALTE</name>
<dbReference type="PROSITE" id="PS00141">
    <property type="entry name" value="ASP_PROTEASE"/>
    <property type="match status" value="1"/>
</dbReference>
<evidence type="ECO:0008006" key="4">
    <source>
        <dbReference type="Google" id="ProtNLM"/>
    </source>
</evidence>
<dbReference type="OrthoDB" id="5697241at2"/>
<dbReference type="Proteomes" id="UP000275281">
    <property type="component" value="Unassembled WGS sequence"/>
</dbReference>
<evidence type="ECO:0000313" key="3">
    <source>
        <dbReference type="Proteomes" id="UP000275281"/>
    </source>
</evidence>
<dbReference type="GO" id="GO:0004190">
    <property type="term" value="F:aspartic-type endopeptidase activity"/>
    <property type="evidence" value="ECO:0007669"/>
    <property type="project" value="InterPro"/>
</dbReference>
<proteinExistence type="predicted"/>
<evidence type="ECO:0000313" key="2">
    <source>
        <dbReference type="EMBL" id="RPJ65100.1"/>
    </source>
</evidence>
<keyword evidence="3" id="KW-1185">Reference proteome</keyword>
<dbReference type="SUPFAM" id="SSF50630">
    <property type="entry name" value="Acid proteases"/>
    <property type="match status" value="1"/>
</dbReference>
<dbReference type="EMBL" id="RPOK01000006">
    <property type="protein sequence ID" value="RPJ65100.1"/>
    <property type="molecule type" value="Genomic_DNA"/>
</dbReference>
<dbReference type="Gene3D" id="2.40.70.10">
    <property type="entry name" value="Acid Proteases"/>
    <property type="match status" value="1"/>
</dbReference>
<dbReference type="InterPro" id="IPR034122">
    <property type="entry name" value="Retropepsin-like_bacterial"/>
</dbReference>
<dbReference type="GO" id="GO:0006508">
    <property type="term" value="P:proteolysis"/>
    <property type="evidence" value="ECO:0007669"/>
    <property type="project" value="InterPro"/>
</dbReference>
<dbReference type="InterPro" id="IPR001969">
    <property type="entry name" value="Aspartic_peptidase_AS"/>
</dbReference>
<dbReference type="RefSeq" id="WP_124029228.1">
    <property type="nucleotide sequence ID" value="NZ_JBHRSN010000013.1"/>
</dbReference>
<dbReference type="InterPro" id="IPR021109">
    <property type="entry name" value="Peptidase_aspartic_dom_sf"/>
</dbReference>
<dbReference type="AlphaFoldDB" id="A0A3N5XX72"/>
<sequence length="360" mass="41112">MNKLTIWLIVILLASVGFNLFLWYGKSKTTTPLEMIESKPASQQEEDEYRPFSEVRAELDIEPLRRLLKNGEYVELGRRLNDALRALPNNTELLLMEAEYFAKTKPLPDAILNYYTLLDRPIDRSTQTLIQGRIDNLVKHAITPLKQEQQWDLLAQFLEPLFQRKPGHKFYTLQLAEAYGRQENYTLMENTLAEIDENDPEAKRIRDIAYNQSSDNGVAHAQYKYTGTSSGKSNQRIPLIRSGDQFLVDLVVEQTPVRMLVDTGASISALSARTYERLSETYDSQFLGVFDVKTAAGNIRAPMVTFSKVSLGDYEFRDLTIIIIPTDPFDQAEGLLGMNLLKAFDFRIDQRAAMLVVQEL</sequence>
<dbReference type="Pfam" id="PF13975">
    <property type="entry name" value="gag-asp_proteas"/>
    <property type="match status" value="1"/>
</dbReference>
<accession>A0A3N5XX72</accession>
<keyword evidence="1" id="KW-0812">Transmembrane</keyword>
<feature type="transmembrane region" description="Helical" evidence="1">
    <location>
        <begin position="6"/>
        <end position="25"/>
    </location>
</feature>
<keyword evidence="1" id="KW-1133">Transmembrane helix</keyword>
<organism evidence="2 3">
    <name type="scientific">Alteromonas sediminis</name>
    <dbReference type="NCBI Taxonomy" id="2259342"/>
    <lineage>
        <taxon>Bacteria</taxon>
        <taxon>Pseudomonadati</taxon>
        <taxon>Pseudomonadota</taxon>
        <taxon>Gammaproteobacteria</taxon>
        <taxon>Alteromonadales</taxon>
        <taxon>Alteromonadaceae</taxon>
        <taxon>Alteromonas/Salinimonas group</taxon>
        <taxon>Alteromonas</taxon>
    </lineage>
</organism>
<dbReference type="CDD" id="cd05483">
    <property type="entry name" value="retropepsin_like_bacteria"/>
    <property type="match status" value="1"/>
</dbReference>
<comment type="caution">
    <text evidence="2">The sequence shown here is derived from an EMBL/GenBank/DDBJ whole genome shotgun (WGS) entry which is preliminary data.</text>
</comment>
<keyword evidence="1" id="KW-0472">Membrane</keyword>
<protein>
    <recommendedName>
        <fullName evidence="4">Peptidase A2</fullName>
    </recommendedName>
</protein>
<evidence type="ECO:0000256" key="1">
    <source>
        <dbReference type="SAM" id="Phobius"/>
    </source>
</evidence>